<gene>
    <name evidence="1" type="ORF">AV656_09365</name>
</gene>
<sequence length="220" mass="25906">MINTYEITRIKKEINDFNEENFKEYSIDIQNDIKKVVKYTFFLRSIADEENGNHYLKSMVSDLVFLIKSFKDNNYRYVHLNLRSIIEHALRFISDEPASGETRSNELWEKANKFLNANESQKLDISATKGAYKRACNYVHGNAKADMPIVSFFDETLNMKYEVNKTRSLLSNVLKVLHELVYILLAKCADLIDYVFHRKKTLLEYLINKKYVETLRSMTD</sequence>
<comment type="caution">
    <text evidence="1">The sequence shown here is derived from an EMBL/GenBank/DDBJ whole genome shotgun (WGS) entry which is preliminary data.</text>
</comment>
<dbReference type="RefSeq" id="WP_063181410.1">
    <property type="nucleotide sequence ID" value="NZ_LQNT01000010.1"/>
</dbReference>
<reference evidence="1 2" key="1">
    <citation type="submission" date="2016-01" db="EMBL/GenBank/DDBJ databases">
        <title>Whole genome sequencing of Bhargavaea cecembensis T14.</title>
        <authorList>
            <person name="Hong K.W."/>
        </authorList>
    </citation>
    <scope>NUCLEOTIDE SEQUENCE [LARGE SCALE GENOMIC DNA]</scope>
    <source>
        <strain evidence="1 2">T14</strain>
    </source>
</reference>
<dbReference type="OrthoDB" id="3035540at2"/>
<dbReference type="AlphaFoldDB" id="A0A161RDN1"/>
<proteinExistence type="predicted"/>
<evidence type="ECO:0000313" key="2">
    <source>
        <dbReference type="Proteomes" id="UP000076490"/>
    </source>
</evidence>
<dbReference type="Proteomes" id="UP000076490">
    <property type="component" value="Unassembled WGS sequence"/>
</dbReference>
<name>A0A161RDN1_9BACL</name>
<accession>A0A161RDN1</accession>
<dbReference type="EMBL" id="LQNT01000010">
    <property type="protein sequence ID" value="KZE37732.1"/>
    <property type="molecule type" value="Genomic_DNA"/>
</dbReference>
<organism evidence="1 2">
    <name type="scientific">Bhargavaea cecembensis</name>
    <dbReference type="NCBI Taxonomy" id="394098"/>
    <lineage>
        <taxon>Bacteria</taxon>
        <taxon>Bacillati</taxon>
        <taxon>Bacillota</taxon>
        <taxon>Bacilli</taxon>
        <taxon>Bacillales</taxon>
        <taxon>Caryophanaceae</taxon>
        <taxon>Bhargavaea</taxon>
    </lineage>
</organism>
<protein>
    <submittedName>
        <fullName evidence="1">Uncharacterized protein</fullName>
    </submittedName>
</protein>
<evidence type="ECO:0000313" key="1">
    <source>
        <dbReference type="EMBL" id="KZE37732.1"/>
    </source>
</evidence>